<evidence type="ECO:0000313" key="3">
    <source>
        <dbReference type="Proteomes" id="UP001229486"/>
    </source>
</evidence>
<dbReference type="Pfam" id="PF12697">
    <property type="entry name" value="Abhydrolase_6"/>
    <property type="match status" value="1"/>
</dbReference>
<dbReference type="SUPFAM" id="SSF53474">
    <property type="entry name" value="alpha/beta-Hydrolases"/>
    <property type="match status" value="1"/>
</dbReference>
<dbReference type="PRINTS" id="PR00111">
    <property type="entry name" value="ABHYDROLASE"/>
</dbReference>
<evidence type="ECO:0000259" key="1">
    <source>
        <dbReference type="Pfam" id="PF12697"/>
    </source>
</evidence>
<gene>
    <name evidence="2" type="ORF">J2793_007396</name>
</gene>
<feature type="domain" description="AB hydrolase-1" evidence="1">
    <location>
        <begin position="39"/>
        <end position="212"/>
    </location>
</feature>
<dbReference type="InterPro" id="IPR029058">
    <property type="entry name" value="AB_hydrolase_fold"/>
</dbReference>
<organism evidence="2 3">
    <name type="scientific">Paraburkholderia caledonica</name>
    <dbReference type="NCBI Taxonomy" id="134536"/>
    <lineage>
        <taxon>Bacteria</taxon>
        <taxon>Pseudomonadati</taxon>
        <taxon>Pseudomonadota</taxon>
        <taxon>Betaproteobacteria</taxon>
        <taxon>Burkholderiales</taxon>
        <taxon>Burkholderiaceae</taxon>
        <taxon>Paraburkholderia</taxon>
    </lineage>
</organism>
<dbReference type="PANTHER" id="PTHR43798">
    <property type="entry name" value="MONOACYLGLYCEROL LIPASE"/>
    <property type="match status" value="1"/>
</dbReference>
<proteinExistence type="predicted"/>
<dbReference type="EMBL" id="JAURTK010000040">
    <property type="protein sequence ID" value="MDP9651921.1"/>
    <property type="molecule type" value="Genomic_DNA"/>
</dbReference>
<dbReference type="AlphaFoldDB" id="A0AB73IPJ1"/>
<dbReference type="InterPro" id="IPR000073">
    <property type="entry name" value="AB_hydrolase_1"/>
</dbReference>
<sequence length="238" mass="26122">MPLPLVFLPAMPCDGRMYADQLEGLGDLVVPSVRVLACPTFAESAECLLASIDGPFIIAGTAYGGCLAMEVLACAPERVRGIWLMNCQPGVHPNPDIVRATSRRIRVGEHERVIAEFAENAIPPEDVRSRAAFVQMARDTGADMFVRQSDATLTRSDRWLTLATSAIPTLLIWGKADRFVPADVGLRIARLMTHARFESLEGCGHFPTLERPSLCTEISRRWLIEQVVGNPIQDIAAR</sequence>
<dbReference type="Gene3D" id="3.40.50.1820">
    <property type="entry name" value="alpha/beta hydrolase"/>
    <property type="match status" value="1"/>
</dbReference>
<protein>
    <submittedName>
        <fullName evidence="2">Pimeloyl-ACP methyl ester carboxylesterase</fullName>
    </submittedName>
</protein>
<dbReference type="Proteomes" id="UP001229486">
    <property type="component" value="Unassembled WGS sequence"/>
</dbReference>
<reference evidence="2" key="1">
    <citation type="submission" date="2023-07" db="EMBL/GenBank/DDBJ databases">
        <title>Sorghum-associated microbial communities from plants grown in Nebraska, USA.</title>
        <authorList>
            <person name="Schachtman D."/>
        </authorList>
    </citation>
    <scope>NUCLEOTIDE SEQUENCE</scope>
    <source>
        <strain evidence="2">DS1061</strain>
    </source>
</reference>
<comment type="caution">
    <text evidence="2">The sequence shown here is derived from an EMBL/GenBank/DDBJ whole genome shotgun (WGS) entry which is preliminary data.</text>
</comment>
<accession>A0AB73IPJ1</accession>
<dbReference type="InterPro" id="IPR050266">
    <property type="entry name" value="AB_hydrolase_sf"/>
</dbReference>
<name>A0AB73IPJ1_9BURK</name>
<evidence type="ECO:0000313" key="2">
    <source>
        <dbReference type="EMBL" id="MDP9651921.1"/>
    </source>
</evidence>